<evidence type="ECO:0000256" key="1">
    <source>
        <dbReference type="SAM" id="SignalP"/>
    </source>
</evidence>
<evidence type="ECO:0000313" key="3">
    <source>
        <dbReference type="Proteomes" id="UP000656244"/>
    </source>
</evidence>
<sequence>MKTKTRILALGSLLLIAFSFMSFTAEKSKANTSAHMLEQEGLIVYATYDGKEDYGYNFVTTDKNGEERTLTFQSIAEPALSLFDLNADTFVGTKFKVTFTRDIKVTKDENNMEDEEEINTITNLEKL</sequence>
<protein>
    <submittedName>
        <fullName evidence="2">Uncharacterized protein</fullName>
    </submittedName>
</protein>
<feature type="signal peptide" evidence="1">
    <location>
        <begin position="1"/>
        <end position="24"/>
    </location>
</feature>
<evidence type="ECO:0000313" key="2">
    <source>
        <dbReference type="EMBL" id="MBC3757101.1"/>
    </source>
</evidence>
<name>A0A923KFY1_9FLAO</name>
<dbReference type="RefSeq" id="WP_186558109.1">
    <property type="nucleotide sequence ID" value="NZ_JACNMF010000001.1"/>
</dbReference>
<reference evidence="2" key="1">
    <citation type="submission" date="2020-08" db="EMBL/GenBank/DDBJ databases">
        <title>Hyunsoonleella sp. strain SJ7 genome sequencing and assembly.</title>
        <authorList>
            <person name="Kim I."/>
        </authorList>
    </citation>
    <scope>NUCLEOTIDE SEQUENCE</scope>
    <source>
        <strain evidence="2">SJ7</strain>
    </source>
</reference>
<feature type="chain" id="PRO_5037919650" evidence="1">
    <location>
        <begin position="25"/>
        <end position="127"/>
    </location>
</feature>
<organism evidence="2 3">
    <name type="scientific">Hyunsoonleella aquatilis</name>
    <dbReference type="NCBI Taxonomy" id="2762758"/>
    <lineage>
        <taxon>Bacteria</taxon>
        <taxon>Pseudomonadati</taxon>
        <taxon>Bacteroidota</taxon>
        <taxon>Flavobacteriia</taxon>
        <taxon>Flavobacteriales</taxon>
        <taxon>Flavobacteriaceae</taxon>
    </lineage>
</organism>
<accession>A0A923KFY1</accession>
<keyword evidence="3" id="KW-1185">Reference proteome</keyword>
<gene>
    <name evidence="2" type="ORF">H7U19_01705</name>
</gene>
<dbReference type="Proteomes" id="UP000656244">
    <property type="component" value="Unassembled WGS sequence"/>
</dbReference>
<dbReference type="EMBL" id="JACNMF010000001">
    <property type="protein sequence ID" value="MBC3757101.1"/>
    <property type="molecule type" value="Genomic_DNA"/>
</dbReference>
<dbReference type="AlphaFoldDB" id="A0A923KFY1"/>
<proteinExistence type="predicted"/>
<comment type="caution">
    <text evidence="2">The sequence shown here is derived from an EMBL/GenBank/DDBJ whole genome shotgun (WGS) entry which is preliminary data.</text>
</comment>
<keyword evidence="1" id="KW-0732">Signal</keyword>